<evidence type="ECO:0000259" key="2">
    <source>
        <dbReference type="PROSITE" id="PS51820"/>
    </source>
</evidence>
<evidence type="ECO:0000313" key="4">
    <source>
        <dbReference type="Proteomes" id="UP000031512"/>
    </source>
</evidence>
<reference evidence="3 4" key="1">
    <citation type="journal article" date="2012" name="BMC Genomics">
        <title>Comparative genomic analysis and phylogenetic position of Theileria equi.</title>
        <authorList>
            <person name="Kappmeyer L.S."/>
            <person name="Thiagarajan M."/>
            <person name="Herndon D.R."/>
            <person name="Ramsay J.D."/>
            <person name="Caler E."/>
            <person name="Djikeng A."/>
            <person name="Gillespie J.J."/>
            <person name="Lau A.O."/>
            <person name="Roalson E.H."/>
            <person name="Silva J.C."/>
            <person name="Silva M.G."/>
            <person name="Suarez C.E."/>
            <person name="Ueti M.W."/>
            <person name="Nene V.M."/>
            <person name="Mealey R.H."/>
            <person name="Knowles D.P."/>
            <person name="Brayton K.A."/>
        </authorList>
    </citation>
    <scope>NUCLEOTIDE SEQUENCE [LARGE SCALE GENOMIC DNA]</scope>
    <source>
        <strain evidence="3 4">WA</strain>
    </source>
</reference>
<dbReference type="Proteomes" id="UP000031512">
    <property type="component" value="Chromosome 1"/>
</dbReference>
<dbReference type="InterPro" id="IPR008979">
    <property type="entry name" value="Galactose-bd-like_sf"/>
</dbReference>
<dbReference type="OrthoDB" id="441660at2759"/>
<sequence length="836" mass="93372">MYYQLFLCTVAIFGSISTSHSDPLNQRAKEEQALPRDTSISASDDYDHLELLKLTEFRQRHRKTINGALCAAAFIRNGNKFTDCTVTEAPDGSVGREWCYVEVQLIGTGARDWDFCAGVVDYDVLRDKAESLSRLRAMELEYAVRSLATEEKRLDGTVSKFDEVCGNEGSNLSPEISRIEIAIRGIERAVDQLKVNSASLGTLANHLHTLEDEVAASRKSAINNRKNCSIIRGYDEYDKEPDGLRASYYDNPYFRGYPQGFMDHPNINIIWEDFVPISGIPHESFSVRIEGYLRIPTTDVYTFYLKSDCNIRFFMDDEVIMSQGLDPNSDGALGPIVTLPLDGRKTTNVFLKSNPVHLTGGKRYPIILEYSHQKVLKYFNSDIAKIILSWSSVNRDEEVIPPECFFKGSGQSNSVTVSGLKGEYYTLAILENGAQAFHGTPYFLIADVPTKLVGTRMIRMPTKPPEPTISCFISNDAFFYVAIPTNSPYIPTTEDGTPFEKTSDLISVYGVGNYCTTATTQNEFTLYLKRYNKGNVTINIPYITSAIVFITPSIVNGICRGDISVLRFKPTDKCVASSYNSDSNTCENGFGNGTEDEDANGWITKNGNTTGEFITRWFEEMIELRYFHFKPKGALKATTVTFTFPDGSSEDFDLSDQLRYEFGTYRMVDQLRIEIKNVEEIEEAESTTGGIFTLFGIECKDLYSNTTDQPSSIDISFCADGTCNNGSNVSIVDSGATQSVHHGLYYGWDKRAKSDQCSYNTDVTAEKVLQNMNGLLLYDNKWSVDAPSHGKYRIKITVANLCNDSPNTTLTINGYSVLSGERLDRGQTLTVGLYIP</sequence>
<feature type="chain" id="PRO_5003939375" description="PA14 domain-containing protein" evidence="1">
    <location>
        <begin position="22"/>
        <end position="836"/>
    </location>
</feature>
<dbReference type="RefSeq" id="XP_004830269.1">
    <property type="nucleotide sequence ID" value="XM_004830212.1"/>
</dbReference>
<protein>
    <recommendedName>
        <fullName evidence="2">PA14 domain-containing protein</fullName>
    </recommendedName>
</protein>
<dbReference type="InterPro" id="IPR011658">
    <property type="entry name" value="PA14_dom"/>
</dbReference>
<dbReference type="Gene3D" id="2.10.10.10">
    <property type="entry name" value="Fibronectin, type II, collagen-binding"/>
    <property type="match status" value="1"/>
</dbReference>
<accession>L0AZB2</accession>
<dbReference type="SUPFAM" id="SSF56988">
    <property type="entry name" value="Anthrax protective antigen"/>
    <property type="match status" value="1"/>
</dbReference>
<dbReference type="GeneID" id="15807016"/>
<dbReference type="SUPFAM" id="SSF49785">
    <property type="entry name" value="Galactose-binding domain-like"/>
    <property type="match status" value="1"/>
</dbReference>
<dbReference type="SMART" id="SM00758">
    <property type="entry name" value="PA14"/>
    <property type="match status" value="1"/>
</dbReference>
<dbReference type="Pfam" id="PF07691">
    <property type="entry name" value="PA14"/>
    <property type="match status" value="1"/>
</dbReference>
<feature type="domain" description="PA14" evidence="2">
    <location>
        <begin position="239"/>
        <end position="404"/>
    </location>
</feature>
<feature type="signal peptide" evidence="1">
    <location>
        <begin position="1"/>
        <end position="21"/>
    </location>
</feature>
<dbReference type="Gene3D" id="3.90.182.10">
    <property type="entry name" value="Toxin - Anthrax Protective Antigen,domain 1"/>
    <property type="match status" value="1"/>
</dbReference>
<dbReference type="KEGG" id="beq:BEWA_034610"/>
<dbReference type="InterPro" id="IPR036943">
    <property type="entry name" value="FN_type2_sf"/>
</dbReference>
<evidence type="ECO:0000313" key="3">
    <source>
        <dbReference type="EMBL" id="AFZ80603.1"/>
    </source>
</evidence>
<proteinExistence type="predicted"/>
<keyword evidence="1" id="KW-0732">Signal</keyword>
<organism evidence="3 4">
    <name type="scientific">Theileria equi strain WA</name>
    <dbReference type="NCBI Taxonomy" id="1537102"/>
    <lineage>
        <taxon>Eukaryota</taxon>
        <taxon>Sar</taxon>
        <taxon>Alveolata</taxon>
        <taxon>Apicomplexa</taxon>
        <taxon>Aconoidasida</taxon>
        <taxon>Piroplasmida</taxon>
        <taxon>Theileriidae</taxon>
        <taxon>Theileria</taxon>
    </lineage>
</organism>
<gene>
    <name evidence="3" type="ORF">BEWA_034610</name>
</gene>
<keyword evidence="4" id="KW-1185">Reference proteome</keyword>
<dbReference type="EMBL" id="CP001669">
    <property type="protein sequence ID" value="AFZ80603.1"/>
    <property type="molecule type" value="Genomic_DNA"/>
</dbReference>
<name>L0AZB2_THEEQ</name>
<dbReference type="STRING" id="1537102.L0AZB2"/>
<evidence type="ECO:0000256" key="1">
    <source>
        <dbReference type="SAM" id="SignalP"/>
    </source>
</evidence>
<dbReference type="PROSITE" id="PS51820">
    <property type="entry name" value="PA14"/>
    <property type="match status" value="1"/>
</dbReference>
<dbReference type="eggNOG" id="ENOG502QVHV">
    <property type="taxonomic scope" value="Eukaryota"/>
</dbReference>
<dbReference type="AlphaFoldDB" id="L0AZB2"/>
<dbReference type="VEuPathDB" id="PiroplasmaDB:BEWA_034610"/>
<dbReference type="InterPro" id="IPR037524">
    <property type="entry name" value="PA14/GLEYA"/>
</dbReference>